<dbReference type="SMART" id="SM00929">
    <property type="entry name" value="NADH-G_4Fe-4S_3"/>
    <property type="match status" value="1"/>
</dbReference>
<dbReference type="InterPro" id="IPR017900">
    <property type="entry name" value="4Fe4S_Fe_S_CS"/>
</dbReference>
<dbReference type="PROSITE" id="PS51669">
    <property type="entry name" value="4FE4S_MOW_BIS_MGD"/>
    <property type="match status" value="1"/>
</dbReference>
<dbReference type="SMART" id="SM00926">
    <property type="entry name" value="Molybdop_Fe4S4"/>
    <property type="match status" value="1"/>
</dbReference>
<evidence type="ECO:0000259" key="16">
    <source>
        <dbReference type="PROSITE" id="PS51839"/>
    </source>
</evidence>
<dbReference type="Gene3D" id="2.40.40.20">
    <property type="match status" value="1"/>
</dbReference>
<evidence type="ECO:0000256" key="1">
    <source>
        <dbReference type="ARBA" id="ARBA00001942"/>
    </source>
</evidence>
<dbReference type="InterPro" id="IPR009010">
    <property type="entry name" value="Asp_de-COase-like_dom_sf"/>
</dbReference>
<keyword evidence="10" id="KW-0408">Iron</keyword>
<sequence length="978" mass="109016">MPVKINGSFYEFEEGQTILQVANAHGIAHPQICYLPEVDPIETCDTCIAEVDGRLGRTCSMKAIDGMDVRLASPRAKEAQTEAMDRILENHLLYCTVCDNNNGNCKVHNTVDMMEIEHQKYPFEPKCSTDAVDFTNPFYRYDPNQCIACGQCVEACQNLQVNETLSMDWERDRPIVLWDGGAKINDSSCVSCGHCVTVCPCNALMENSMLGEAGFMTSLKDDILTPMIDLVKDVEPGYSGILAISDAEAAMRETRTKKTKTVCTFCGVGCSFEVWTKDRKILKIQPVSEAPANAISTCVKGKFGWDFVNSEERLTTPLIRRGDEFVEASWEDALDLVALRLGEIRREHGKDGVGIISSSKITNEDNYVIQKLTRQVFESNNVDNCSRYCQTPATDGLFRTVGMGGDAGTIQDIASAGLVIIIGANPAEGHPVLATRVKRAHKLHGQKLIVADLRKNEMAERADIFIRPKQGTDQVWLMAVTKYLIDQGWHDQRFIDENVHHFGEFKEVLGKYTLDYAQQQTGLSQETLIAIAEAIRDADGTCILWGMGVTQNTGGSDTSAAISNLLLATGNYRRPGAGAYPLRGHNNVQGACDMGSLPAWLPGYQHVSDDAARSKFEQAYGVKISDKPGFDNVSMLRAVDEGIMKAMYVVGEDMALVDSNSNHVDEVLSKLDFFVVQDIFFSRTAQYADVILPAVPSLEKEGTFTNTERRVQRLYQALPELGGAKPDWWIVQEIAKRLGADWDYSQPGEIFAEMASLTPLFAQADYESLEGWNSFLWGSLDGSSTPLLYTDGFNFDDKKARFALSDWVEPVKFPDEFDLHINNGRMLEHFHEGNLTDRSSGIHEKVPENFVEVSPELAEARDLRNGSVVRLVSPYGAVKVPVVVTSRVRGNELFLPMHSVKKERAINFLTGPATDQRTNTPAFKQTMVRMEVLQKDGHDPLPKTNHRTKRRHPTRGVEVERKWQRPDHVPLTDQPEER</sequence>
<feature type="domain" description="4Fe-4S His(Cys)3-ligated-type" evidence="16">
    <location>
        <begin position="75"/>
        <end position="115"/>
    </location>
</feature>
<dbReference type="Gene3D" id="2.20.25.90">
    <property type="entry name" value="ADC-like domains"/>
    <property type="match status" value="1"/>
</dbReference>
<dbReference type="InterPro" id="IPR027467">
    <property type="entry name" value="MopterinOxRdtase_cofactor_BS"/>
</dbReference>
<dbReference type="PANTHER" id="PTHR43105:SF14">
    <property type="entry name" value="FORMATE DEHYDROGENASE H"/>
    <property type="match status" value="1"/>
</dbReference>
<evidence type="ECO:0000256" key="6">
    <source>
        <dbReference type="ARBA" id="ARBA00022714"/>
    </source>
</evidence>
<dbReference type="SUPFAM" id="SSF54292">
    <property type="entry name" value="2Fe-2S ferredoxin-like"/>
    <property type="match status" value="1"/>
</dbReference>
<dbReference type="InterPro" id="IPR006478">
    <property type="entry name" value="Formate_DH_asu"/>
</dbReference>
<dbReference type="Pfam" id="PF13510">
    <property type="entry name" value="Fer2_4"/>
    <property type="match status" value="1"/>
</dbReference>
<dbReference type="RefSeq" id="WP_204891556.1">
    <property type="nucleotide sequence ID" value="NZ_JBHUFW010000002.1"/>
</dbReference>
<keyword evidence="4" id="KW-0004">4Fe-4S</keyword>
<evidence type="ECO:0000256" key="10">
    <source>
        <dbReference type="ARBA" id="ARBA00023004"/>
    </source>
</evidence>
<evidence type="ECO:0000313" key="17">
    <source>
        <dbReference type="EMBL" id="MFD1861420.1"/>
    </source>
</evidence>
<dbReference type="Proteomes" id="UP001597273">
    <property type="component" value="Unassembled WGS sequence"/>
</dbReference>
<evidence type="ECO:0000256" key="13">
    <source>
        <dbReference type="SAM" id="MobiDB-lite"/>
    </source>
</evidence>
<dbReference type="SUPFAM" id="SSF53706">
    <property type="entry name" value="Formate dehydrogenase/DMSO reductase, domains 1-3"/>
    <property type="match status" value="1"/>
</dbReference>
<evidence type="ECO:0000256" key="11">
    <source>
        <dbReference type="ARBA" id="ARBA00023014"/>
    </source>
</evidence>
<keyword evidence="9 17" id="KW-0560">Oxidoreductase</keyword>
<gene>
    <name evidence="17" type="primary">fdhF</name>
    <name evidence="17" type="ORF">ACFSDB_00705</name>
</gene>
<evidence type="ECO:0000259" key="15">
    <source>
        <dbReference type="PROSITE" id="PS51669"/>
    </source>
</evidence>
<comment type="similarity">
    <text evidence="3">In the C-terminal section; belongs to the prokaryotic molybdopterin-containing oxidoreductase family.</text>
</comment>
<keyword evidence="18" id="KW-1185">Reference proteome</keyword>
<comment type="caution">
    <text evidence="17">The sequence shown here is derived from an EMBL/GenBank/DDBJ whole genome shotgun (WGS) entry which is preliminary data.</text>
</comment>
<dbReference type="InterPro" id="IPR036010">
    <property type="entry name" value="2Fe-2S_ferredoxin-like_sf"/>
</dbReference>
<dbReference type="InterPro" id="IPR041924">
    <property type="entry name" value="Formate_Dh-H_N"/>
</dbReference>
<evidence type="ECO:0000256" key="12">
    <source>
        <dbReference type="ARBA" id="ARBA00034078"/>
    </source>
</evidence>
<dbReference type="PROSITE" id="PS51379">
    <property type="entry name" value="4FE4S_FER_2"/>
    <property type="match status" value="2"/>
</dbReference>
<feature type="region of interest" description="Disordered" evidence="13">
    <location>
        <begin position="934"/>
        <end position="978"/>
    </location>
</feature>
<evidence type="ECO:0000256" key="5">
    <source>
        <dbReference type="ARBA" id="ARBA00022505"/>
    </source>
</evidence>
<dbReference type="PROSITE" id="PS51839">
    <property type="entry name" value="4FE4S_HC3"/>
    <property type="match status" value="1"/>
</dbReference>
<keyword evidence="11" id="KW-0411">Iron-sulfur</keyword>
<evidence type="ECO:0000256" key="9">
    <source>
        <dbReference type="ARBA" id="ARBA00023002"/>
    </source>
</evidence>
<dbReference type="CDD" id="cd00207">
    <property type="entry name" value="fer2"/>
    <property type="match status" value="1"/>
</dbReference>
<dbReference type="CDD" id="cd02753">
    <property type="entry name" value="MopB_Formate-Dh-H"/>
    <property type="match status" value="1"/>
</dbReference>
<evidence type="ECO:0000256" key="4">
    <source>
        <dbReference type="ARBA" id="ARBA00022485"/>
    </source>
</evidence>
<dbReference type="Gene3D" id="3.40.228.10">
    <property type="entry name" value="Dimethylsulfoxide Reductase, domain 2"/>
    <property type="match status" value="1"/>
</dbReference>
<dbReference type="Pfam" id="PF00384">
    <property type="entry name" value="Molybdopterin"/>
    <property type="match status" value="1"/>
</dbReference>
<proteinExistence type="inferred from homology"/>
<name>A0ABW4QCX2_9BACL</name>
<dbReference type="Pfam" id="PF12838">
    <property type="entry name" value="Fer4_7"/>
    <property type="match status" value="1"/>
</dbReference>
<keyword evidence="7" id="KW-0479">Metal-binding</keyword>
<comment type="cofactor">
    <cofactor evidence="1">
        <name>Mo-bis(molybdopterin guanine dinucleotide)</name>
        <dbReference type="ChEBI" id="CHEBI:60539"/>
    </cofactor>
</comment>
<organism evidence="17 18">
    <name type="scientific">Planococcus chinensis</name>
    <dbReference type="NCBI Taxonomy" id="272917"/>
    <lineage>
        <taxon>Bacteria</taxon>
        <taxon>Bacillati</taxon>
        <taxon>Bacillota</taxon>
        <taxon>Bacilli</taxon>
        <taxon>Bacillales</taxon>
        <taxon>Caryophanaceae</taxon>
        <taxon>Planococcus</taxon>
    </lineage>
</organism>
<comment type="cofactor">
    <cofactor evidence="2">
        <name>[4Fe-4S] cluster</name>
        <dbReference type="ChEBI" id="CHEBI:49883"/>
    </cofactor>
</comment>
<feature type="domain" description="4Fe-4S Mo/W bis-MGD-type" evidence="15">
    <location>
        <begin position="256"/>
        <end position="312"/>
    </location>
</feature>
<keyword evidence="5" id="KW-0500">Molybdenum</keyword>
<dbReference type="InterPro" id="IPR017896">
    <property type="entry name" value="4Fe4S_Fe-S-bd"/>
</dbReference>
<dbReference type="InterPro" id="IPR006656">
    <property type="entry name" value="Mopterin_OxRdtase"/>
</dbReference>
<evidence type="ECO:0000259" key="14">
    <source>
        <dbReference type="PROSITE" id="PS51379"/>
    </source>
</evidence>
<dbReference type="InterPro" id="IPR019574">
    <property type="entry name" value="NADH_UbQ_OxRdtase_Gsu_4Fe4S-bd"/>
</dbReference>
<dbReference type="NCBIfam" id="TIGR01591">
    <property type="entry name" value="Fdh-alpha"/>
    <property type="match status" value="1"/>
</dbReference>
<comment type="cofactor">
    <cofactor evidence="12">
        <name>[2Fe-2S] cluster</name>
        <dbReference type="ChEBI" id="CHEBI:190135"/>
    </cofactor>
</comment>
<dbReference type="GO" id="GO:0008863">
    <property type="term" value="F:formate dehydrogenase (NAD+) activity"/>
    <property type="evidence" value="ECO:0007669"/>
    <property type="project" value="UniProtKB-EC"/>
</dbReference>
<dbReference type="Pfam" id="PF04879">
    <property type="entry name" value="Molybdop_Fe4S4"/>
    <property type="match status" value="1"/>
</dbReference>
<dbReference type="PIRSF" id="PIRSF036643">
    <property type="entry name" value="FDH_alpha"/>
    <property type="match status" value="1"/>
</dbReference>
<feature type="domain" description="4Fe-4S ferredoxin-type" evidence="14">
    <location>
        <begin position="180"/>
        <end position="209"/>
    </location>
</feature>
<evidence type="ECO:0000313" key="18">
    <source>
        <dbReference type="Proteomes" id="UP001597273"/>
    </source>
</evidence>
<dbReference type="InterPro" id="IPR050123">
    <property type="entry name" value="Prok_molybdopt-oxidoreductase"/>
</dbReference>
<protein>
    <submittedName>
        <fullName evidence="17">Formate dehydrogenase subunit alpha</fullName>
        <ecNumber evidence="17">1.17.1.9</ecNumber>
    </submittedName>
</protein>
<feature type="compositionally biased region" description="Basic residues" evidence="13">
    <location>
        <begin position="944"/>
        <end position="954"/>
    </location>
</feature>
<dbReference type="EC" id="1.17.1.9" evidence="17"/>
<evidence type="ECO:0000256" key="3">
    <source>
        <dbReference type="ARBA" id="ARBA00007023"/>
    </source>
</evidence>
<dbReference type="Pfam" id="PF10588">
    <property type="entry name" value="NADH-G_4Fe-4S_3"/>
    <property type="match status" value="1"/>
</dbReference>
<dbReference type="CDD" id="cd02792">
    <property type="entry name" value="MopB_CT_Formate-Dh-Na-like"/>
    <property type="match status" value="1"/>
</dbReference>
<dbReference type="InterPro" id="IPR006657">
    <property type="entry name" value="MoPterin_dinucl-bd_dom"/>
</dbReference>
<feature type="compositionally biased region" description="Basic and acidic residues" evidence="13">
    <location>
        <begin position="955"/>
        <end position="978"/>
    </location>
</feature>
<dbReference type="Gene3D" id="3.40.50.740">
    <property type="match status" value="1"/>
</dbReference>
<dbReference type="SUPFAM" id="SSF50692">
    <property type="entry name" value="ADC-like"/>
    <property type="match status" value="1"/>
</dbReference>
<accession>A0ABW4QCX2</accession>
<feature type="domain" description="4Fe-4S ferredoxin-type" evidence="14">
    <location>
        <begin position="137"/>
        <end position="164"/>
    </location>
</feature>
<dbReference type="Gene3D" id="3.30.70.20">
    <property type="match status" value="1"/>
</dbReference>
<reference evidence="18" key="1">
    <citation type="journal article" date="2019" name="Int. J. Syst. Evol. Microbiol.">
        <title>The Global Catalogue of Microorganisms (GCM) 10K type strain sequencing project: providing services to taxonomists for standard genome sequencing and annotation.</title>
        <authorList>
            <consortium name="The Broad Institute Genomics Platform"/>
            <consortium name="The Broad Institute Genome Sequencing Center for Infectious Disease"/>
            <person name="Wu L."/>
            <person name="Ma J."/>
        </authorList>
    </citation>
    <scope>NUCLEOTIDE SEQUENCE [LARGE SCALE GENOMIC DNA]</scope>
    <source>
        <strain evidence="18">CGMCC 1.15475</strain>
    </source>
</reference>
<dbReference type="PROSITE" id="PS00551">
    <property type="entry name" value="MOLYBDOPTERIN_PROK_1"/>
    <property type="match status" value="1"/>
</dbReference>
<dbReference type="InterPro" id="IPR006963">
    <property type="entry name" value="Mopterin_OxRdtase_4Fe-4S_dom"/>
</dbReference>
<dbReference type="InterPro" id="IPR001041">
    <property type="entry name" value="2Fe-2S_ferredoxin-type"/>
</dbReference>
<dbReference type="Pfam" id="PF01568">
    <property type="entry name" value="Molydop_binding"/>
    <property type="match status" value="1"/>
</dbReference>
<dbReference type="SUPFAM" id="SSF54862">
    <property type="entry name" value="4Fe-4S ferredoxins"/>
    <property type="match status" value="1"/>
</dbReference>
<dbReference type="EMBL" id="JBHUFW010000002">
    <property type="protein sequence ID" value="MFD1861420.1"/>
    <property type="molecule type" value="Genomic_DNA"/>
</dbReference>
<evidence type="ECO:0000256" key="2">
    <source>
        <dbReference type="ARBA" id="ARBA00001966"/>
    </source>
</evidence>
<evidence type="ECO:0000256" key="8">
    <source>
        <dbReference type="ARBA" id="ARBA00022737"/>
    </source>
</evidence>
<dbReference type="PANTHER" id="PTHR43105">
    <property type="entry name" value="RESPIRATORY NITRATE REDUCTASE"/>
    <property type="match status" value="1"/>
</dbReference>
<dbReference type="Gene3D" id="3.10.20.740">
    <property type="match status" value="1"/>
</dbReference>
<dbReference type="PROSITE" id="PS00198">
    <property type="entry name" value="4FE4S_FER_1"/>
    <property type="match status" value="1"/>
</dbReference>
<keyword evidence="8" id="KW-0677">Repeat</keyword>
<evidence type="ECO:0000256" key="7">
    <source>
        <dbReference type="ARBA" id="ARBA00022723"/>
    </source>
</evidence>
<keyword evidence="6" id="KW-0001">2Fe-2S</keyword>